<feature type="domain" description="Tr-type G" evidence="9">
    <location>
        <begin position="36"/>
        <end position="205"/>
    </location>
</feature>
<dbReference type="PROSITE" id="PS51722">
    <property type="entry name" value="G_TR_2"/>
    <property type="match status" value="1"/>
</dbReference>
<keyword evidence="6" id="KW-0342">GTP-binding</keyword>
<reference evidence="10 11" key="1">
    <citation type="journal article" date="2016" name="Nat. Commun.">
        <title>Thousands of microbial genomes shed light on interconnected biogeochemical processes in an aquifer system.</title>
        <authorList>
            <person name="Anantharaman K."/>
            <person name="Brown C.T."/>
            <person name="Hug L.A."/>
            <person name="Sharon I."/>
            <person name="Castelle C.J."/>
            <person name="Probst A.J."/>
            <person name="Thomas B.C."/>
            <person name="Singh A."/>
            <person name="Wilkins M.J."/>
            <person name="Karaoz U."/>
            <person name="Brodie E.L."/>
            <person name="Williams K.H."/>
            <person name="Hubbard S.S."/>
            <person name="Banfield J.F."/>
        </authorList>
    </citation>
    <scope>NUCLEOTIDE SEQUENCE [LARGE SCALE GENOMIC DNA]</scope>
</reference>
<evidence type="ECO:0000313" key="11">
    <source>
        <dbReference type="Proteomes" id="UP000179047"/>
    </source>
</evidence>
<dbReference type="Pfam" id="PF11987">
    <property type="entry name" value="IF-2"/>
    <property type="match status" value="1"/>
</dbReference>
<evidence type="ECO:0000256" key="6">
    <source>
        <dbReference type="ARBA" id="ARBA00023134"/>
    </source>
</evidence>
<dbReference type="InterPro" id="IPR000178">
    <property type="entry name" value="TF_IF2_bacterial-like"/>
</dbReference>
<evidence type="ECO:0000256" key="8">
    <source>
        <dbReference type="RuleBase" id="RU000644"/>
    </source>
</evidence>
<dbReference type="InterPro" id="IPR023115">
    <property type="entry name" value="TIF_IF2_dom3"/>
</dbReference>
<evidence type="ECO:0000256" key="1">
    <source>
        <dbReference type="ARBA" id="ARBA00007733"/>
    </source>
</evidence>
<dbReference type="SUPFAM" id="SSF52156">
    <property type="entry name" value="Initiation factor IF2/eIF5b, domain 3"/>
    <property type="match status" value="1"/>
</dbReference>
<dbReference type="FunFam" id="3.40.50.10050:FF:000001">
    <property type="entry name" value="Translation initiation factor IF-2"/>
    <property type="match status" value="1"/>
</dbReference>
<proteinExistence type="inferred from homology"/>
<keyword evidence="3 8" id="KW-0396">Initiation factor</keyword>
<organism evidence="10 11">
    <name type="scientific">Candidatus Yanofskybacteria bacterium RIFCSPLOWO2_01_FULL_49_25</name>
    <dbReference type="NCBI Taxonomy" id="1802701"/>
    <lineage>
        <taxon>Bacteria</taxon>
        <taxon>Candidatus Yanofskyibacteriota</taxon>
    </lineage>
</organism>
<dbReference type="GO" id="GO:0005525">
    <property type="term" value="F:GTP binding"/>
    <property type="evidence" value="ECO:0007669"/>
    <property type="project" value="UniProtKB-KW"/>
</dbReference>
<dbReference type="Proteomes" id="UP000179047">
    <property type="component" value="Unassembled WGS sequence"/>
</dbReference>
<dbReference type="STRING" id="1802701.A3A33_03720"/>
<gene>
    <name evidence="10" type="ORF">A3A33_03720</name>
</gene>
<keyword evidence="5 8" id="KW-0648">Protein biosynthesis</keyword>
<evidence type="ECO:0000259" key="9">
    <source>
        <dbReference type="PROSITE" id="PS51722"/>
    </source>
</evidence>
<dbReference type="CDD" id="cd03702">
    <property type="entry name" value="IF2_mtIF2_II"/>
    <property type="match status" value="1"/>
</dbReference>
<dbReference type="EMBL" id="MGKP01000008">
    <property type="protein sequence ID" value="OGN29300.1"/>
    <property type="molecule type" value="Genomic_DNA"/>
</dbReference>
<dbReference type="NCBIfam" id="TIGR00487">
    <property type="entry name" value="IF-2"/>
    <property type="match status" value="1"/>
</dbReference>
<dbReference type="InterPro" id="IPR027417">
    <property type="entry name" value="P-loop_NTPase"/>
</dbReference>
<accession>A0A1F8GWD3</accession>
<comment type="similarity">
    <text evidence="1 8">Belongs to the TRAFAC class translation factor GTPase superfamily. Classic translation factor GTPase family. IF-2 subfamily.</text>
</comment>
<dbReference type="InterPro" id="IPR009000">
    <property type="entry name" value="Transl_B-barrel_sf"/>
</dbReference>
<dbReference type="Gene3D" id="3.40.50.10050">
    <property type="entry name" value="Translation initiation factor IF- 2, domain 3"/>
    <property type="match status" value="1"/>
</dbReference>
<keyword evidence="4" id="KW-0547">Nucleotide-binding</keyword>
<evidence type="ECO:0000313" key="10">
    <source>
        <dbReference type="EMBL" id="OGN29300.1"/>
    </source>
</evidence>
<dbReference type="InterPro" id="IPR000795">
    <property type="entry name" value="T_Tr_GTP-bd_dom"/>
</dbReference>
<dbReference type="Pfam" id="PF00009">
    <property type="entry name" value="GTP_EFTU"/>
    <property type="match status" value="1"/>
</dbReference>
<dbReference type="GO" id="GO:0003924">
    <property type="term" value="F:GTPase activity"/>
    <property type="evidence" value="ECO:0007669"/>
    <property type="project" value="InterPro"/>
</dbReference>
<dbReference type="CDD" id="cd01887">
    <property type="entry name" value="IF2_eIF5B"/>
    <property type="match status" value="1"/>
</dbReference>
<name>A0A1F8GWD3_9BACT</name>
<evidence type="ECO:0000256" key="2">
    <source>
        <dbReference type="ARBA" id="ARBA00020675"/>
    </source>
</evidence>
<dbReference type="InterPro" id="IPR053905">
    <property type="entry name" value="EF-G-like_DII"/>
</dbReference>
<dbReference type="Gene3D" id="3.40.50.300">
    <property type="entry name" value="P-loop containing nucleotide triphosphate hydrolases"/>
    <property type="match status" value="1"/>
</dbReference>
<evidence type="ECO:0000256" key="3">
    <source>
        <dbReference type="ARBA" id="ARBA00022540"/>
    </source>
</evidence>
<dbReference type="GO" id="GO:0003743">
    <property type="term" value="F:translation initiation factor activity"/>
    <property type="evidence" value="ECO:0007669"/>
    <property type="project" value="UniProtKB-UniRule"/>
</dbReference>
<dbReference type="InterPro" id="IPR015760">
    <property type="entry name" value="TIF_IF2"/>
</dbReference>
<comment type="function">
    <text evidence="8">One of the essential components for the initiation of protein synthesis. Protects formylmethionyl-tRNA from spontaneous hydrolysis and promotes its binding to the 30S ribosomal subunits. Also involved in the hydrolysis of GTP during the formation of the 70S ribosomal complex.</text>
</comment>
<dbReference type="SUPFAM" id="SSF50447">
    <property type="entry name" value="Translation proteins"/>
    <property type="match status" value="2"/>
</dbReference>
<dbReference type="GO" id="GO:0005737">
    <property type="term" value="C:cytoplasm"/>
    <property type="evidence" value="ECO:0007669"/>
    <property type="project" value="UniProtKB-UniRule"/>
</dbReference>
<dbReference type="Pfam" id="PF22042">
    <property type="entry name" value="EF-G_D2"/>
    <property type="match status" value="1"/>
</dbReference>
<evidence type="ECO:0000256" key="5">
    <source>
        <dbReference type="ARBA" id="ARBA00022917"/>
    </source>
</evidence>
<dbReference type="FunFam" id="3.40.50.300:FF:000019">
    <property type="entry name" value="Translation initiation factor IF-2"/>
    <property type="match status" value="1"/>
</dbReference>
<dbReference type="AlphaFoldDB" id="A0A1F8GWD3"/>
<dbReference type="InterPro" id="IPR005225">
    <property type="entry name" value="Small_GTP-bd"/>
</dbReference>
<dbReference type="InterPro" id="IPR036925">
    <property type="entry name" value="TIF_IF2_dom3_sf"/>
</dbReference>
<dbReference type="PANTHER" id="PTHR43381:SF4">
    <property type="entry name" value="EUKARYOTIC TRANSLATION INITIATION FACTOR 5B"/>
    <property type="match status" value="1"/>
</dbReference>
<sequence>MRLLTTKVAIHAVCIVLSKIGVQEPPFSMAKESTTSRPPIVVILGHVDHGKTTLLDTIRKTKVAEKEAGGITQHIGAYQAIANDKLITFLDTPGHEAFTAIRSRGATVADIAVLVVAADEGVKPQTKEAIRIIKETETPFAVAITKTDKEGANPQKIRQELAEAEVLVEDYGGQVPVVELSARKGEGIDQLLEIILLLAEVEELTAPTDGPASGFVLESHLDSRRGTVATVLVQSGQLEIGDWLAAGHAIAKVKSMEDFLGKPMKAALPSQPCVITGWEIVPNIGQKFSAVASHEDAEKLATAAMQLGATPLFVREEPVAGITPRVANIIIKADVQSSLEAMDQVLRTIKSDEVQYHVVDYGVGKIGDADVKNAKAKNAAIIGFHVPVESAAKQSAERLLVRIESRDIIYELVEIVRDIMSNMLDPEIRRTPLGKLKILALFGIQGKSQIVGGKIIQGKAVRGAMVEVTRGGNVISTGKLVQLQQKKADVPEVAEGLECGIRYDGPMDLPTMVIREGDVLEIYSEEKIKRQI</sequence>
<evidence type="ECO:0000256" key="7">
    <source>
        <dbReference type="NCBIfam" id="TIGR00487"/>
    </source>
</evidence>
<dbReference type="InterPro" id="IPR044145">
    <property type="entry name" value="IF2_II"/>
</dbReference>
<dbReference type="NCBIfam" id="TIGR00231">
    <property type="entry name" value="small_GTP"/>
    <property type="match status" value="1"/>
</dbReference>
<dbReference type="SUPFAM" id="SSF52540">
    <property type="entry name" value="P-loop containing nucleoside triphosphate hydrolases"/>
    <property type="match status" value="1"/>
</dbReference>
<evidence type="ECO:0000256" key="4">
    <source>
        <dbReference type="ARBA" id="ARBA00022741"/>
    </source>
</evidence>
<comment type="caution">
    <text evidence="10">The sequence shown here is derived from an EMBL/GenBank/DDBJ whole genome shotgun (WGS) entry which is preliminary data.</text>
</comment>
<dbReference type="Gene3D" id="2.40.30.10">
    <property type="entry name" value="Translation factors"/>
    <property type="match status" value="2"/>
</dbReference>
<dbReference type="PANTHER" id="PTHR43381">
    <property type="entry name" value="TRANSLATION INITIATION FACTOR IF-2-RELATED"/>
    <property type="match status" value="1"/>
</dbReference>
<protein>
    <recommendedName>
        <fullName evidence="2 7">Translation initiation factor IF-2</fullName>
    </recommendedName>
</protein>